<dbReference type="EMBL" id="FOVF01000022">
    <property type="protein sequence ID" value="SFN44624.1"/>
    <property type="molecule type" value="Genomic_DNA"/>
</dbReference>
<dbReference type="SUPFAM" id="SSF143865">
    <property type="entry name" value="CorA soluble domain-like"/>
    <property type="match status" value="1"/>
</dbReference>
<keyword evidence="9 12" id="KW-0472">Membrane</keyword>
<dbReference type="GO" id="GO:0015095">
    <property type="term" value="F:magnesium ion transmembrane transporter activity"/>
    <property type="evidence" value="ECO:0007669"/>
    <property type="project" value="TreeGrafter"/>
</dbReference>
<dbReference type="GO" id="GO:0005886">
    <property type="term" value="C:plasma membrane"/>
    <property type="evidence" value="ECO:0007669"/>
    <property type="project" value="UniProtKB-SubCell"/>
</dbReference>
<evidence type="ECO:0000256" key="11">
    <source>
        <dbReference type="ARBA" id="ARBA00045497"/>
    </source>
</evidence>
<evidence type="ECO:0000313" key="13">
    <source>
        <dbReference type="EMBL" id="SFN44624.1"/>
    </source>
</evidence>
<dbReference type="InterPro" id="IPR002523">
    <property type="entry name" value="MgTranspt_CorA/ZnTranspt_ZntB"/>
</dbReference>
<comment type="similarity">
    <text evidence="2">Belongs to the CorA metal ion transporter (MIT) (TC 1.A.35) family.</text>
</comment>
<keyword evidence="14" id="KW-1185">Reference proteome</keyword>
<feature type="transmembrane region" description="Helical" evidence="12">
    <location>
        <begin position="320"/>
        <end position="340"/>
    </location>
</feature>
<evidence type="ECO:0000256" key="3">
    <source>
        <dbReference type="ARBA" id="ARBA00022448"/>
    </source>
</evidence>
<keyword evidence="4" id="KW-1003">Cell membrane</keyword>
<protein>
    <submittedName>
        <fullName evidence="13">Magnesium transporter</fullName>
    </submittedName>
</protein>
<evidence type="ECO:0000256" key="8">
    <source>
        <dbReference type="ARBA" id="ARBA00023065"/>
    </source>
</evidence>
<dbReference type="CDD" id="cd12830">
    <property type="entry name" value="MtCorA-like"/>
    <property type="match status" value="1"/>
</dbReference>
<reference evidence="13 14" key="1">
    <citation type="submission" date="2016-10" db="EMBL/GenBank/DDBJ databases">
        <authorList>
            <person name="de Groot N.N."/>
        </authorList>
    </citation>
    <scope>NUCLEOTIDE SEQUENCE [LARGE SCALE GENOMIC DNA]</scope>
    <source>
        <strain evidence="13 14">CGMCC 1.7659</strain>
    </source>
</reference>
<comment type="function">
    <text evidence="11">Mediates influx of magnesium ions. Alternates between open and closed states. Activated by low cytoplasmic Mg(2+) levels. Inactive when cytoplasmic Mg(2+) levels are high.</text>
</comment>
<keyword evidence="5 12" id="KW-0812">Transmembrane</keyword>
<dbReference type="STRING" id="578942.SAMN05216289_12215"/>
<evidence type="ECO:0000256" key="12">
    <source>
        <dbReference type="SAM" id="Phobius"/>
    </source>
</evidence>
<keyword evidence="8" id="KW-0406">Ion transport</keyword>
<evidence type="ECO:0000256" key="1">
    <source>
        <dbReference type="ARBA" id="ARBA00004651"/>
    </source>
</evidence>
<keyword evidence="6" id="KW-0460">Magnesium</keyword>
<dbReference type="InterPro" id="IPR045863">
    <property type="entry name" value="CorA_TM1_TM2"/>
</dbReference>
<feature type="transmembrane region" description="Helical" evidence="12">
    <location>
        <begin position="289"/>
        <end position="308"/>
    </location>
</feature>
<evidence type="ECO:0000256" key="10">
    <source>
        <dbReference type="ARBA" id="ARBA00034269"/>
    </source>
</evidence>
<dbReference type="OrthoDB" id="9803416at2"/>
<evidence type="ECO:0000256" key="6">
    <source>
        <dbReference type="ARBA" id="ARBA00022842"/>
    </source>
</evidence>
<evidence type="ECO:0000256" key="2">
    <source>
        <dbReference type="ARBA" id="ARBA00009765"/>
    </source>
</evidence>
<dbReference type="PANTHER" id="PTHR46494">
    <property type="entry name" value="CORA FAMILY METAL ION TRANSPORTER (EUROFUNG)"/>
    <property type="match status" value="1"/>
</dbReference>
<dbReference type="InterPro" id="IPR045861">
    <property type="entry name" value="CorA_cytoplasmic_dom"/>
</dbReference>
<accession>A0A1I4Z2W7</accession>
<name>A0A1I4Z2W7_9GAMM</name>
<dbReference type="GO" id="GO:0050897">
    <property type="term" value="F:cobalt ion binding"/>
    <property type="evidence" value="ECO:0007669"/>
    <property type="project" value="TreeGrafter"/>
</dbReference>
<dbReference type="Pfam" id="PF01544">
    <property type="entry name" value="CorA"/>
    <property type="match status" value="1"/>
</dbReference>
<evidence type="ECO:0000256" key="9">
    <source>
        <dbReference type="ARBA" id="ARBA00023136"/>
    </source>
</evidence>
<evidence type="ECO:0000313" key="14">
    <source>
        <dbReference type="Proteomes" id="UP000198575"/>
    </source>
</evidence>
<sequence>MHGMDKSASAILAPACTSPVDAAAMVANCVAYHADGKRIGDITLDEISDVLERPDTFVWVGLIEPDEALLEKLQEEFGLHDLAIEDAHNAHQRPKIEAYGDSLFIVAQTAQVVGGSIQFGETHIFVGKRYLVTVRHGASLSYAPARRSCEQSPDMLTYGPSYALYSVLDFIVDNFMPIVRSFREDLQELEEDIFEDTFKRETIRRLYTLKKELVTLRLAIGPLQDILNQLTRMYPGLLRDAVRPYFRDVYDHAARINESTDTMREMLTAALSVNLSLVTVAQGEVVKRLAGWAALLAAPTLLTSWYGMNFHHMPELDKPWGYAAMIAFTLAICGGLFWLLRRAKWL</sequence>
<evidence type="ECO:0000256" key="7">
    <source>
        <dbReference type="ARBA" id="ARBA00022989"/>
    </source>
</evidence>
<keyword evidence="3" id="KW-0813">Transport</keyword>
<dbReference type="FunFam" id="1.20.58.340:FF:000004">
    <property type="entry name" value="Magnesium transport protein CorA"/>
    <property type="match status" value="1"/>
</dbReference>
<dbReference type="Gene3D" id="3.30.460.20">
    <property type="entry name" value="CorA soluble domain-like"/>
    <property type="match status" value="1"/>
</dbReference>
<keyword evidence="7 12" id="KW-1133">Transmembrane helix</keyword>
<dbReference type="Proteomes" id="UP000198575">
    <property type="component" value="Unassembled WGS sequence"/>
</dbReference>
<dbReference type="AlphaFoldDB" id="A0A1I4Z2W7"/>
<gene>
    <name evidence="13" type="ORF">SAMN05216289_12215</name>
</gene>
<dbReference type="GO" id="GO:0015087">
    <property type="term" value="F:cobalt ion transmembrane transporter activity"/>
    <property type="evidence" value="ECO:0007669"/>
    <property type="project" value="TreeGrafter"/>
</dbReference>
<evidence type="ECO:0000256" key="4">
    <source>
        <dbReference type="ARBA" id="ARBA00022475"/>
    </source>
</evidence>
<organism evidence="13 14">
    <name type="scientific">Dokdonella immobilis</name>
    <dbReference type="NCBI Taxonomy" id="578942"/>
    <lineage>
        <taxon>Bacteria</taxon>
        <taxon>Pseudomonadati</taxon>
        <taxon>Pseudomonadota</taxon>
        <taxon>Gammaproteobacteria</taxon>
        <taxon>Lysobacterales</taxon>
        <taxon>Rhodanobacteraceae</taxon>
        <taxon>Dokdonella</taxon>
    </lineage>
</organism>
<comment type="catalytic activity">
    <reaction evidence="10">
        <text>Mg(2+)(in) = Mg(2+)(out)</text>
        <dbReference type="Rhea" id="RHEA:29827"/>
        <dbReference type="ChEBI" id="CHEBI:18420"/>
    </reaction>
</comment>
<comment type="subcellular location">
    <subcellularLocation>
        <location evidence="1">Cell membrane</location>
        <topology evidence="1">Multi-pass membrane protein</topology>
    </subcellularLocation>
</comment>
<dbReference type="Gene3D" id="1.20.58.340">
    <property type="entry name" value="Magnesium transport protein CorA, transmembrane region"/>
    <property type="match status" value="2"/>
</dbReference>
<dbReference type="RefSeq" id="WP_092409063.1">
    <property type="nucleotide sequence ID" value="NZ_FOVF01000022.1"/>
</dbReference>
<proteinExistence type="inferred from homology"/>
<evidence type="ECO:0000256" key="5">
    <source>
        <dbReference type="ARBA" id="ARBA00022692"/>
    </source>
</evidence>
<dbReference type="SUPFAM" id="SSF144083">
    <property type="entry name" value="Magnesium transport protein CorA, transmembrane region"/>
    <property type="match status" value="1"/>
</dbReference>
<dbReference type="GO" id="GO:0000287">
    <property type="term" value="F:magnesium ion binding"/>
    <property type="evidence" value="ECO:0007669"/>
    <property type="project" value="TreeGrafter"/>
</dbReference>
<dbReference type="PANTHER" id="PTHR46494:SF1">
    <property type="entry name" value="CORA FAMILY METAL ION TRANSPORTER (EUROFUNG)"/>
    <property type="match status" value="1"/>
</dbReference>